<feature type="region of interest" description="Disordered" evidence="1">
    <location>
        <begin position="1"/>
        <end position="28"/>
    </location>
</feature>
<keyword evidence="4" id="KW-1185">Reference proteome</keyword>
<dbReference type="OrthoDB" id="9816036at2"/>
<protein>
    <submittedName>
        <fullName evidence="3">FRG domain protein</fullName>
    </submittedName>
</protein>
<evidence type="ECO:0000256" key="1">
    <source>
        <dbReference type="SAM" id="MobiDB-lite"/>
    </source>
</evidence>
<dbReference type="HOGENOM" id="CLU_050026_1_0_6"/>
<feature type="compositionally biased region" description="Polar residues" evidence="1">
    <location>
        <begin position="1"/>
        <end position="10"/>
    </location>
</feature>
<name>I3Y7B7_THIV6</name>
<dbReference type="EMBL" id="CP003154">
    <property type="protein sequence ID" value="AFL72885.1"/>
    <property type="molecule type" value="Genomic_DNA"/>
</dbReference>
<reference evidence="3 4" key="1">
    <citation type="submission" date="2012-06" db="EMBL/GenBank/DDBJ databases">
        <title>Complete sequence of Thiocystis violascens DSM 198.</title>
        <authorList>
            <consortium name="US DOE Joint Genome Institute"/>
            <person name="Lucas S."/>
            <person name="Han J."/>
            <person name="Lapidus A."/>
            <person name="Cheng J.-F."/>
            <person name="Goodwin L."/>
            <person name="Pitluck S."/>
            <person name="Peters L."/>
            <person name="Ovchinnikova G."/>
            <person name="Teshima H."/>
            <person name="Detter J.C."/>
            <person name="Han C."/>
            <person name="Tapia R."/>
            <person name="Land M."/>
            <person name="Hauser L."/>
            <person name="Kyrpides N."/>
            <person name="Ivanova N."/>
            <person name="Pagani I."/>
            <person name="Vogl K."/>
            <person name="Liu Z."/>
            <person name="Frigaard N.-U."/>
            <person name="Bryant D."/>
            <person name="Woyke T."/>
        </authorList>
    </citation>
    <scope>NUCLEOTIDE SEQUENCE [LARGE SCALE GENOMIC DNA]</scope>
    <source>
        <strain evidence="4">ATCC 17096 / DSM 198 / 6111</strain>
    </source>
</reference>
<proteinExistence type="predicted"/>
<dbReference type="RefSeq" id="WP_014777375.1">
    <property type="nucleotide sequence ID" value="NC_018012.1"/>
</dbReference>
<dbReference type="KEGG" id="tvi:Thivi_0847"/>
<evidence type="ECO:0000313" key="3">
    <source>
        <dbReference type="EMBL" id="AFL72885.1"/>
    </source>
</evidence>
<dbReference type="eggNOG" id="ENOG502Z9DH">
    <property type="taxonomic scope" value="Bacteria"/>
</dbReference>
<dbReference type="Proteomes" id="UP000006062">
    <property type="component" value="Chromosome"/>
</dbReference>
<dbReference type="SMART" id="SM00901">
    <property type="entry name" value="FRG"/>
    <property type="match status" value="1"/>
</dbReference>
<dbReference type="AlphaFoldDB" id="I3Y7B7"/>
<feature type="domain" description="FRG" evidence="2">
    <location>
        <begin position="54"/>
        <end position="150"/>
    </location>
</feature>
<dbReference type="Pfam" id="PF08867">
    <property type="entry name" value="FRG"/>
    <property type="match status" value="1"/>
</dbReference>
<evidence type="ECO:0000313" key="4">
    <source>
        <dbReference type="Proteomes" id="UP000006062"/>
    </source>
</evidence>
<evidence type="ECO:0000259" key="2">
    <source>
        <dbReference type="SMART" id="SM00901"/>
    </source>
</evidence>
<dbReference type="STRING" id="765911.Thivi_0847"/>
<sequence>MRYQDPSTRSAGLPADAAVREPASASPNPIRVSSWAEIQDVLFADSWVPEIGRYRSRYAFRGLSDANYPLETTLMRLGGGYAQLERHLLRNFRKYAHRRVVERDSVWHWLSVAQHYGLPTRLLDWTYSPFAALHFATSNIDKFDRDGAIWGVNYIAAHRMAPELLRSRLEYEGANVFTVEMLSESVKTLAELDQLRDEPFTLFFEPPSIDDRIVNQFAFFSMSSDPTLAIDRWLADYPDIWMRIVIPAELKWEIRDKLDQSNVTERVFFPGLEGLTAWLTRHYSPRG</sequence>
<gene>
    <name evidence="3" type="ordered locus">Thivi_0847</name>
</gene>
<organism evidence="3 4">
    <name type="scientific">Thiocystis violascens (strain ATCC 17096 / DSM 198 / 6111)</name>
    <name type="common">Chromatium violascens</name>
    <dbReference type="NCBI Taxonomy" id="765911"/>
    <lineage>
        <taxon>Bacteria</taxon>
        <taxon>Pseudomonadati</taxon>
        <taxon>Pseudomonadota</taxon>
        <taxon>Gammaproteobacteria</taxon>
        <taxon>Chromatiales</taxon>
        <taxon>Chromatiaceae</taxon>
        <taxon>Thiocystis</taxon>
    </lineage>
</organism>
<accession>I3Y7B7</accession>
<dbReference type="InterPro" id="IPR014966">
    <property type="entry name" value="FRG-dom"/>
</dbReference>